<accession>A0ABW4BRG4</accession>
<keyword evidence="2 5" id="KW-0560">Oxidoreductase</keyword>
<dbReference type="SMART" id="SM00822">
    <property type="entry name" value="PKS_KR"/>
    <property type="match status" value="1"/>
</dbReference>
<dbReference type="Pfam" id="PF00106">
    <property type="entry name" value="adh_short"/>
    <property type="match status" value="1"/>
</dbReference>
<sequence length="266" mass="28534">MVAQTKDLSDQVVVVTGASSGIGRAVALEAASRGARLFLLARRVELLEEVKVQCERLSLTEATVIAVDLSDLTSLEAAVATIKQATDQINVLVNAAGFGDFELFTDIPVAKIQKMFAVNILGLMILTRELVPLMFAPAGHIISLGSMAGKLQTPKSAVYAATKAAVIAFSNSLRLELRPLGVKVTTVNPGPVKTDFFATADQGNQYLAKIAWLSLDAEHLAQRIVNSFGRNVREINAPWFMEVAARLYPLVPQLGDYLAGTLGNQK</sequence>
<dbReference type="InterPro" id="IPR020904">
    <property type="entry name" value="Sc_DH/Rdtase_CS"/>
</dbReference>
<protein>
    <submittedName>
        <fullName evidence="5">SDR family NAD(P)-dependent oxidoreductase</fullName>
        <ecNumber evidence="5">1.-.-.-</ecNumber>
    </submittedName>
</protein>
<evidence type="ECO:0000256" key="1">
    <source>
        <dbReference type="ARBA" id="ARBA00006484"/>
    </source>
</evidence>
<dbReference type="InterPro" id="IPR002347">
    <property type="entry name" value="SDR_fam"/>
</dbReference>
<evidence type="ECO:0000259" key="4">
    <source>
        <dbReference type="SMART" id="SM00822"/>
    </source>
</evidence>
<organism evidence="5 6">
    <name type="scientific">Lapidilactobacillus gannanensis</name>
    <dbReference type="NCBI Taxonomy" id="2486002"/>
    <lineage>
        <taxon>Bacteria</taxon>
        <taxon>Bacillati</taxon>
        <taxon>Bacillota</taxon>
        <taxon>Bacilli</taxon>
        <taxon>Lactobacillales</taxon>
        <taxon>Lactobacillaceae</taxon>
        <taxon>Lapidilactobacillus</taxon>
    </lineage>
</organism>
<dbReference type="Proteomes" id="UP001597191">
    <property type="component" value="Unassembled WGS sequence"/>
</dbReference>
<reference evidence="6" key="1">
    <citation type="journal article" date="2019" name="Int. J. Syst. Evol. Microbiol.">
        <title>The Global Catalogue of Microorganisms (GCM) 10K type strain sequencing project: providing services to taxonomists for standard genome sequencing and annotation.</title>
        <authorList>
            <consortium name="The Broad Institute Genomics Platform"/>
            <consortium name="The Broad Institute Genome Sequencing Center for Infectious Disease"/>
            <person name="Wu L."/>
            <person name="Ma J."/>
        </authorList>
    </citation>
    <scope>NUCLEOTIDE SEQUENCE [LARGE SCALE GENOMIC DNA]</scope>
    <source>
        <strain evidence="6">CCM 8937</strain>
    </source>
</reference>
<keyword evidence="6" id="KW-1185">Reference proteome</keyword>
<dbReference type="EMBL" id="JBHTOH010000082">
    <property type="protein sequence ID" value="MFD1411587.1"/>
    <property type="molecule type" value="Genomic_DNA"/>
</dbReference>
<dbReference type="RefSeq" id="WP_125650619.1">
    <property type="nucleotide sequence ID" value="NZ_JBHTOH010000082.1"/>
</dbReference>
<dbReference type="Gene3D" id="3.40.50.720">
    <property type="entry name" value="NAD(P)-binding Rossmann-like Domain"/>
    <property type="match status" value="1"/>
</dbReference>
<dbReference type="PANTHER" id="PTHR44196">
    <property type="entry name" value="DEHYDROGENASE/REDUCTASE SDR FAMILY MEMBER 7B"/>
    <property type="match status" value="1"/>
</dbReference>
<evidence type="ECO:0000256" key="2">
    <source>
        <dbReference type="ARBA" id="ARBA00023002"/>
    </source>
</evidence>
<dbReference type="SUPFAM" id="SSF51735">
    <property type="entry name" value="NAD(P)-binding Rossmann-fold domains"/>
    <property type="match status" value="1"/>
</dbReference>
<dbReference type="InterPro" id="IPR057326">
    <property type="entry name" value="KR_dom"/>
</dbReference>
<comment type="caution">
    <text evidence="5">The sequence shown here is derived from an EMBL/GenBank/DDBJ whole genome shotgun (WGS) entry which is preliminary data.</text>
</comment>
<dbReference type="PIRSF" id="PIRSF000126">
    <property type="entry name" value="11-beta-HSD1"/>
    <property type="match status" value="1"/>
</dbReference>
<comment type="similarity">
    <text evidence="1 3">Belongs to the short-chain dehydrogenases/reductases (SDR) family.</text>
</comment>
<dbReference type="PANTHER" id="PTHR44196:SF1">
    <property type="entry name" value="DEHYDROGENASE_REDUCTASE SDR FAMILY MEMBER 7B"/>
    <property type="match status" value="1"/>
</dbReference>
<name>A0ABW4BRG4_9LACO</name>
<gene>
    <name evidence="5" type="ORF">ACFQ4R_08330</name>
</gene>
<dbReference type="PRINTS" id="PR00080">
    <property type="entry name" value="SDRFAMILY"/>
</dbReference>
<proteinExistence type="inferred from homology"/>
<evidence type="ECO:0000313" key="6">
    <source>
        <dbReference type="Proteomes" id="UP001597191"/>
    </source>
</evidence>
<dbReference type="PROSITE" id="PS00061">
    <property type="entry name" value="ADH_SHORT"/>
    <property type="match status" value="1"/>
</dbReference>
<dbReference type="InterPro" id="IPR036291">
    <property type="entry name" value="NAD(P)-bd_dom_sf"/>
</dbReference>
<dbReference type="EC" id="1.-.-.-" evidence="5"/>
<dbReference type="PRINTS" id="PR00081">
    <property type="entry name" value="GDHRDH"/>
</dbReference>
<dbReference type="GO" id="GO:0016491">
    <property type="term" value="F:oxidoreductase activity"/>
    <property type="evidence" value="ECO:0007669"/>
    <property type="project" value="UniProtKB-KW"/>
</dbReference>
<evidence type="ECO:0000313" key="5">
    <source>
        <dbReference type="EMBL" id="MFD1411587.1"/>
    </source>
</evidence>
<feature type="domain" description="Ketoreductase" evidence="4">
    <location>
        <begin position="11"/>
        <end position="195"/>
    </location>
</feature>
<evidence type="ECO:0000256" key="3">
    <source>
        <dbReference type="RuleBase" id="RU000363"/>
    </source>
</evidence>